<accession>A0ABY1JA70</accession>
<dbReference type="Pfam" id="PF21722">
    <property type="entry name" value="Gly_rich_2"/>
    <property type="match status" value="1"/>
</dbReference>
<gene>
    <name evidence="4" type="ORF">SAMN05444387_4797</name>
</gene>
<feature type="chain" id="PRO_5045581622" description="Glycine-rich domain-containing protein" evidence="2">
    <location>
        <begin position="19"/>
        <end position="1836"/>
    </location>
</feature>
<feature type="compositionally biased region" description="Low complexity" evidence="1">
    <location>
        <begin position="139"/>
        <end position="151"/>
    </location>
</feature>
<feature type="domain" description="Glycine-rich" evidence="3">
    <location>
        <begin position="28"/>
        <end position="232"/>
    </location>
</feature>
<evidence type="ECO:0000313" key="5">
    <source>
        <dbReference type="Proteomes" id="UP000184216"/>
    </source>
</evidence>
<dbReference type="Proteomes" id="UP000184216">
    <property type="component" value="Unassembled WGS sequence"/>
</dbReference>
<name>A0ABY1JA70_9FLAO</name>
<feature type="signal peptide" evidence="2">
    <location>
        <begin position="1"/>
        <end position="18"/>
    </location>
</feature>
<comment type="caution">
    <text evidence="4">The sequence shown here is derived from an EMBL/GenBank/DDBJ whole genome shotgun (WGS) entry which is preliminary data.</text>
</comment>
<dbReference type="RefSeq" id="WP_084540324.1">
    <property type="nucleotide sequence ID" value="NZ_FRBX01000012.1"/>
</dbReference>
<feature type="region of interest" description="Disordered" evidence="1">
    <location>
        <begin position="122"/>
        <end position="159"/>
    </location>
</feature>
<organism evidence="4 5">
    <name type="scientific">Flavobacterium pectinovorum</name>
    <dbReference type="NCBI Taxonomy" id="29533"/>
    <lineage>
        <taxon>Bacteria</taxon>
        <taxon>Pseudomonadati</taxon>
        <taxon>Bacteroidota</taxon>
        <taxon>Flavobacteriia</taxon>
        <taxon>Flavobacteriales</taxon>
        <taxon>Flavobacteriaceae</taxon>
        <taxon>Flavobacterium</taxon>
    </lineage>
</organism>
<reference evidence="4 5" key="1">
    <citation type="submission" date="2016-11" db="EMBL/GenBank/DDBJ databases">
        <authorList>
            <person name="Varghese N."/>
            <person name="Submissions S."/>
        </authorList>
    </citation>
    <scope>NUCLEOTIDE SEQUENCE [LARGE SCALE GENOMIC DNA]</scope>
    <source>
        <strain evidence="4 5">DSM 6368</strain>
    </source>
</reference>
<evidence type="ECO:0000256" key="2">
    <source>
        <dbReference type="SAM" id="SignalP"/>
    </source>
</evidence>
<dbReference type="InterPro" id="IPR049304">
    <property type="entry name" value="Gly_rich_dom"/>
</dbReference>
<protein>
    <recommendedName>
        <fullName evidence="3">Glycine-rich domain-containing protein</fullName>
    </recommendedName>
</protein>
<feature type="compositionally biased region" description="Gly residues" evidence="1">
    <location>
        <begin position="122"/>
        <end position="138"/>
    </location>
</feature>
<keyword evidence="2" id="KW-0732">Signal</keyword>
<proteinExistence type="predicted"/>
<evidence type="ECO:0000259" key="3">
    <source>
        <dbReference type="Pfam" id="PF21722"/>
    </source>
</evidence>
<evidence type="ECO:0000256" key="1">
    <source>
        <dbReference type="SAM" id="MobiDB-lite"/>
    </source>
</evidence>
<evidence type="ECO:0000313" key="4">
    <source>
        <dbReference type="EMBL" id="SHN22498.1"/>
    </source>
</evidence>
<dbReference type="NCBIfam" id="NF033708">
    <property type="entry name" value="T9SS_Cterm_ChiA"/>
    <property type="match status" value="1"/>
</dbReference>
<sequence length="1836" mass="184585">MKLKLSLLFSIIYASLWAQPPHTFTANGSLVVPAGVTSMAVQAWGGGGAGGGAAGAGVLLGRGAAGGGGGAYAAANITVVAGNTLSVSVAGTTAGALGNGNTGGSSTILGFESSIFAAGGTGGGANTTGNTPTGGPGGTTSASVGTTKNPGTNGGNGSSALLSLGLTSGAGGTGATPGGGAGGAAISSLILGNGTGNAGTPPGGGGSGAINSALGAAQIGGTGARGQVIVTYTCPTYQINATSAANVCVTSGTSEVTITSSATFLPIGVYTVTYNRSSPAGTALTAPMTITTAGTGTFTAGGFTTLGTSDITITSLRSGVCVSNTNTNNTATVTVSPASVGGSVNGGTTICSGFPSAQLTLSGHTGTVVKWQSSVSPFSTWADIANTLTTYTSGSLTQTTQFRAIVQSGTCASIESNFTTVIVNPLPTITLGTISPVCATGLAQNTTLAYTGTTQSPTTYSIVWNASPANTFAAVTDATLSASPISIAVPAGTAAGTYTGTITVKNANSCTSSPGVAFSVVVNPLPTITLGTVAPVCATGFAQNTTLAYTGTTQTPTTYSIVWNASPANTFAAVTDATLNASPILIAVPTGTAAGTYTGTITVKNANSCTSSPGVAFSVVVNPLPTITLGTAAPVCATGLAQNTTLAYTATTNSPTTYSITWNASPANSFVAVTNATLNASPISIAVPAATAPGTYTGTLTVANANSCVSSSGVAFSVVVNPLPTITLGTVEPVCSSTSSQNTTLAYTATTNSPTTYSIVWNASPTNSFVAVTNATLNASPISIAVPAGTAPGTYSGTLTVANGNSCVSSSGVAFSVVVNPLSTITLGTVAPVCATGLAQNTTLAYTATTNSPTTYSIVWNASPANTFAAVTNATLNASPISIAVPAGTAAGTYTGTLTVANANSCVSSSGVAFSVVVNPLPTITLGTVAPVCATGLAQNTSLTYTGTTQTPTTYSIVWNASPANTFATVTNATLNASPISIAVPAGTAAGTYTGTITVSNANSCTSSAGVAFNVVVNPLPTITLGTVAAVCATGLAQNTTLAYTATTNSPTTYSIVWDASPANTFAAVTNASLTASPISIAVPAGTAPGTYTGTLTVANANSCVSSSGVAFSVVVNPLPTITLGTVAPVCSSASSQNTTLAYTATTNSPTTYTIVWDSSPTNSFVAVTDAALTTSPISIDVPAGTAPGTYTGTLTVANGNSCVSSPGVAFSVLINESPSAPIIGAITPASCTVATGSIALSGLPVGGTLTLYPGEIIEPYSGTTVTISGLSSNTYAFTVSNGICTSVISANAVVPSLVTNTYTTSWSNGTPTADQDIIFAGDFISAGGGVGDITACSCTVNTGVSVTIQALDTLTLTNSLSNNGGSVTFENNASLLQINNAINTGNITYQRTTTPILRGDFVYWSTPVNPQRLIDVSPLTLGDKYFSYNGDRWAIINRNSYMLIGKGYSIRAPQNYSLTNKVTFTASFIGQPNNGDLFGETVSAGKFYLIGNPYPSALDANLFLSANLFLDGTLYFWTHNTPVVLVGAYRYNSDDYASYNFTGGVGIGTPAPTGTPQNNDSTPTGKIGAGQSFFATANNAGTVAFTNNMRLGGIDNSQFFKPENNSNSALPERHRLWLNMTNSEGAFKQMLIGYIEGATNDFESKYDGVTFDGNPYLDFYSIANDNKYVIQGRSLPFTDKDIVPLGYRSTIAGDFTISIDHVDGDLRNHAIYIEDKVTNTVHNLKSSNYTFSTATGTYTDRFVLTYVNKTLGLGEFEANDKNVLVAVHNKVITITSGTEKVDTVYIYDLTGKMIYKTANLSDTVVKIDNLKVKNQVLLVKVILDTNETKTYKIVY</sequence>
<dbReference type="EMBL" id="FRBX01000012">
    <property type="protein sequence ID" value="SHN22498.1"/>
    <property type="molecule type" value="Genomic_DNA"/>
</dbReference>
<keyword evidence="5" id="KW-1185">Reference proteome</keyword>